<feature type="domain" description="2Fe-2S ferredoxin-type" evidence="2">
    <location>
        <begin position="2"/>
        <end position="92"/>
    </location>
</feature>
<dbReference type="InterPro" id="IPR017938">
    <property type="entry name" value="Riboflavin_synthase-like_b-brl"/>
</dbReference>
<dbReference type="PROSITE" id="PS00197">
    <property type="entry name" value="2FE2S_FER_1"/>
    <property type="match status" value="1"/>
</dbReference>
<reference evidence="4" key="1">
    <citation type="submission" date="2020-01" db="EMBL/GenBank/DDBJ databases">
        <authorList>
            <person name="Meier V. D."/>
            <person name="Meier V D."/>
        </authorList>
    </citation>
    <scope>NUCLEOTIDE SEQUENCE</scope>
    <source>
        <strain evidence="4">HLG_WM_MAG_08</strain>
    </source>
</reference>
<dbReference type="InterPro" id="IPR008333">
    <property type="entry name" value="Cbr1-like_FAD-bd_dom"/>
</dbReference>
<dbReference type="Gene3D" id="3.40.50.80">
    <property type="entry name" value="Nucleotide-binding domain of ferredoxin-NADP reductase (FNR) module"/>
    <property type="match status" value="1"/>
</dbReference>
<dbReference type="Gene3D" id="3.10.20.30">
    <property type="match status" value="1"/>
</dbReference>
<dbReference type="CDD" id="cd00207">
    <property type="entry name" value="fer2"/>
    <property type="match status" value="1"/>
</dbReference>
<evidence type="ECO:0000259" key="2">
    <source>
        <dbReference type="PROSITE" id="PS51085"/>
    </source>
</evidence>
<dbReference type="InterPro" id="IPR050415">
    <property type="entry name" value="MRET"/>
</dbReference>
<dbReference type="InterPro" id="IPR001709">
    <property type="entry name" value="Flavoprot_Pyr_Nucl_cyt_Rdtase"/>
</dbReference>
<dbReference type="PRINTS" id="PR00371">
    <property type="entry name" value="FPNCR"/>
</dbReference>
<evidence type="ECO:0000313" key="4">
    <source>
        <dbReference type="EMBL" id="CAA6817134.1"/>
    </source>
</evidence>
<evidence type="ECO:0000259" key="3">
    <source>
        <dbReference type="PROSITE" id="PS51384"/>
    </source>
</evidence>
<dbReference type="GO" id="GO:0051537">
    <property type="term" value="F:2 iron, 2 sulfur cluster binding"/>
    <property type="evidence" value="ECO:0007669"/>
    <property type="project" value="InterPro"/>
</dbReference>
<dbReference type="Gene3D" id="2.40.30.10">
    <property type="entry name" value="Translation factors"/>
    <property type="match status" value="1"/>
</dbReference>
<dbReference type="EMBL" id="CACVAV010000272">
    <property type="protein sequence ID" value="CAA6817134.1"/>
    <property type="molecule type" value="Genomic_DNA"/>
</dbReference>
<sequence length="348" mass="38360">MYTITLQPSGHTFIADEQENILEAGLRQGIALPYGCRGGACGSCVATIKQGELSYPDGDPMGLAPFDKDQGKAFLCQAVAHSDLELDCPQVGTAPEIEVKVLPVRVEKLRKLNADVMEMTLKLPASERLRFNAGQYIDLLLRGGKRRGFSLANAPYDDQFLELHIRHVPGGHFTSHVFEHMKPKALLRMEGPLGSFYIRDSERPIILIGGGTGFAPLKSMVGQMKMQGFERPVHLYWGVRAKDDLYMDAVAKDWGSRIELLTYTPVLSEPKDDDQWEGRTGWVHEAVLADFDDLSGCDIYMSGPPPMIEAARTAFLAKGVPDEQMYSDSFEYATDTLQAIANNAGDAS</sequence>
<evidence type="ECO:0000256" key="1">
    <source>
        <dbReference type="ARBA" id="ARBA00034078"/>
    </source>
</evidence>
<dbReference type="InterPro" id="IPR017927">
    <property type="entry name" value="FAD-bd_FR_type"/>
</dbReference>
<dbReference type="Pfam" id="PF00175">
    <property type="entry name" value="NAD_binding_1"/>
    <property type="match status" value="1"/>
</dbReference>
<dbReference type="PROSITE" id="PS51085">
    <property type="entry name" value="2FE2S_FER_2"/>
    <property type="match status" value="1"/>
</dbReference>
<dbReference type="PROSITE" id="PS51384">
    <property type="entry name" value="FAD_FR"/>
    <property type="match status" value="1"/>
</dbReference>
<name>A0A6S6TCR4_9GAMM</name>
<comment type="cofactor">
    <cofactor evidence="1">
        <name>[2Fe-2S] cluster</name>
        <dbReference type="ChEBI" id="CHEBI:190135"/>
    </cofactor>
</comment>
<protein>
    <submittedName>
        <fullName evidence="4">2-polyprenylphenol hydroxylase and related flavodoxin oxidoreductases / CDP-6-deoxy-delta-3,4-glucoseen reductase-like</fullName>
    </submittedName>
</protein>
<dbReference type="PANTHER" id="PTHR47354">
    <property type="entry name" value="NADH OXIDOREDUCTASE HCR"/>
    <property type="match status" value="1"/>
</dbReference>
<dbReference type="InterPro" id="IPR039261">
    <property type="entry name" value="FNR_nucleotide-bd"/>
</dbReference>
<proteinExistence type="predicted"/>
<organism evidence="4">
    <name type="scientific">uncultured Thiotrichaceae bacterium</name>
    <dbReference type="NCBI Taxonomy" id="298394"/>
    <lineage>
        <taxon>Bacteria</taxon>
        <taxon>Pseudomonadati</taxon>
        <taxon>Pseudomonadota</taxon>
        <taxon>Gammaproteobacteria</taxon>
        <taxon>Thiotrichales</taxon>
        <taxon>Thiotrichaceae</taxon>
        <taxon>environmental samples</taxon>
    </lineage>
</organism>
<feature type="domain" description="FAD-binding FR-type" evidence="3">
    <location>
        <begin position="99"/>
        <end position="199"/>
    </location>
</feature>
<dbReference type="AlphaFoldDB" id="A0A6S6TCR4"/>
<dbReference type="SUPFAM" id="SSF52343">
    <property type="entry name" value="Ferredoxin reductase-like, C-terminal NADP-linked domain"/>
    <property type="match status" value="1"/>
</dbReference>
<dbReference type="GO" id="GO:0016491">
    <property type="term" value="F:oxidoreductase activity"/>
    <property type="evidence" value="ECO:0007669"/>
    <property type="project" value="InterPro"/>
</dbReference>
<dbReference type="SUPFAM" id="SSF63380">
    <property type="entry name" value="Riboflavin synthase domain-like"/>
    <property type="match status" value="1"/>
</dbReference>
<gene>
    <name evidence="4" type="ORF">HELGO_WM46975</name>
</gene>
<dbReference type="PANTHER" id="PTHR47354:SF5">
    <property type="entry name" value="PROTEIN RFBI"/>
    <property type="match status" value="1"/>
</dbReference>
<dbReference type="InterPro" id="IPR036010">
    <property type="entry name" value="2Fe-2S_ferredoxin-like_sf"/>
</dbReference>
<dbReference type="Pfam" id="PF00111">
    <property type="entry name" value="Fer2"/>
    <property type="match status" value="1"/>
</dbReference>
<dbReference type="InterPro" id="IPR001433">
    <property type="entry name" value="OxRdtase_FAD/NAD-bd"/>
</dbReference>
<dbReference type="PRINTS" id="PR00410">
    <property type="entry name" value="PHEHYDRXLASE"/>
</dbReference>
<dbReference type="InterPro" id="IPR012675">
    <property type="entry name" value="Beta-grasp_dom_sf"/>
</dbReference>
<dbReference type="SUPFAM" id="SSF54292">
    <property type="entry name" value="2Fe-2S ferredoxin-like"/>
    <property type="match status" value="1"/>
</dbReference>
<dbReference type="Pfam" id="PF00970">
    <property type="entry name" value="FAD_binding_6"/>
    <property type="match status" value="1"/>
</dbReference>
<accession>A0A6S6TCR4</accession>
<dbReference type="CDD" id="cd06189">
    <property type="entry name" value="flavin_oxioreductase"/>
    <property type="match status" value="1"/>
</dbReference>
<dbReference type="InterPro" id="IPR006058">
    <property type="entry name" value="2Fe2S_fd_BS"/>
</dbReference>
<dbReference type="InterPro" id="IPR001041">
    <property type="entry name" value="2Fe-2S_ferredoxin-type"/>
</dbReference>